<reference evidence="1 2" key="1">
    <citation type="submission" date="2016-04" db="EMBL/GenBank/DDBJ databases">
        <title>ATOL: Assembling a taxonomically balanced genome-scale reconstruction of the evolutionary history of the Enterobacteriaceae.</title>
        <authorList>
            <person name="Plunkett G.III."/>
            <person name="Neeno-Eckwall E.C."/>
            <person name="Glasner J.D."/>
            <person name="Perna N.T."/>
        </authorList>
    </citation>
    <scope>NUCLEOTIDE SEQUENCE [LARGE SCALE GENOMIC DNA]</scope>
    <source>
        <strain evidence="1 2">ATCC 19692</strain>
    </source>
</reference>
<gene>
    <name evidence="1" type="ORF">M983_2893</name>
</gene>
<dbReference type="AlphaFoldDB" id="A0A198FCS9"/>
<organism evidence="1 2">
    <name type="scientific">Proteus myxofaciens ATCC 19692</name>
    <dbReference type="NCBI Taxonomy" id="1354337"/>
    <lineage>
        <taxon>Bacteria</taxon>
        <taxon>Pseudomonadati</taxon>
        <taxon>Pseudomonadota</taxon>
        <taxon>Gammaproteobacteria</taxon>
        <taxon>Enterobacterales</taxon>
        <taxon>Morganellaceae</taxon>
        <taxon>Proteus</taxon>
    </lineage>
</organism>
<accession>A0A198FCS9</accession>
<dbReference type="RefSeq" id="WP_066752533.1">
    <property type="nucleotide sequence ID" value="NZ_LXEN01000149.1"/>
</dbReference>
<keyword evidence="2" id="KW-1185">Reference proteome</keyword>
<dbReference type="Proteomes" id="UP000094023">
    <property type="component" value="Unassembled WGS sequence"/>
</dbReference>
<evidence type="ECO:0000313" key="1">
    <source>
        <dbReference type="EMBL" id="OAT22580.1"/>
    </source>
</evidence>
<proteinExistence type="predicted"/>
<protein>
    <submittedName>
        <fullName evidence="1">Uncharacterized protein</fullName>
    </submittedName>
</protein>
<sequence>MPITATIETWNQAEGTSIFLGYKATSNSPMQREMVVFTGNANNGQPITDWSGYYVAPELDIAQGYLTDVVQDTNGSGTAYVNAVYIDFSQGDNGIIPNGIIRMEGAELSDGSITEDVKAQLVRMALSVIGINLPENEPLIQSLGNAGYLYQGPLYEEVTEIIVPLSLIEAGVISVVNYQTYTYRAYNQTNEVTNSIFSTAPNLNPIPPLSLDPDINNGSHDEL</sequence>
<evidence type="ECO:0000313" key="2">
    <source>
        <dbReference type="Proteomes" id="UP000094023"/>
    </source>
</evidence>
<dbReference type="EMBL" id="LXEN01000149">
    <property type="protein sequence ID" value="OAT22580.1"/>
    <property type="molecule type" value="Genomic_DNA"/>
</dbReference>
<name>A0A198FCS9_9GAMM</name>
<comment type="caution">
    <text evidence="1">The sequence shown here is derived from an EMBL/GenBank/DDBJ whole genome shotgun (WGS) entry which is preliminary data.</text>
</comment>